<organism evidence="1 2">
    <name type="scientific">Marinobacter nitratireducens</name>
    <dbReference type="NCBI Taxonomy" id="1137280"/>
    <lineage>
        <taxon>Bacteria</taxon>
        <taxon>Pseudomonadati</taxon>
        <taxon>Pseudomonadota</taxon>
        <taxon>Gammaproteobacteria</taxon>
        <taxon>Pseudomonadales</taxon>
        <taxon>Marinobacteraceae</taxon>
        <taxon>Marinobacter</taxon>
    </lineage>
</organism>
<evidence type="ECO:0000313" key="2">
    <source>
        <dbReference type="Proteomes" id="UP000035057"/>
    </source>
</evidence>
<accession>A0A072MXN6</accession>
<dbReference type="RefSeq" id="WP_036134077.1">
    <property type="nucleotide sequence ID" value="NZ_ANIE01000009.1"/>
</dbReference>
<dbReference type="OrthoDB" id="9177208at2"/>
<dbReference type="Proteomes" id="UP000035057">
    <property type="component" value="Unassembled WGS sequence"/>
</dbReference>
<keyword evidence="2" id="KW-1185">Reference proteome</keyword>
<reference evidence="1 2" key="1">
    <citation type="submission" date="2012-12" db="EMBL/GenBank/DDBJ databases">
        <title>Genome assembly of Marinobacter sp. AK21.</title>
        <authorList>
            <person name="Khatri I."/>
            <person name="Kumar R."/>
            <person name="Vaidya B."/>
            <person name="Subramanian S."/>
            <person name="Pinnaka A."/>
        </authorList>
    </citation>
    <scope>NUCLEOTIDE SEQUENCE [LARGE SCALE GENOMIC DNA]</scope>
    <source>
        <strain evidence="1 2">AK21</strain>
    </source>
</reference>
<dbReference type="STRING" id="1137280.D777_03340"/>
<sequence length="467" mass="52940">MANHTLIPLMTIDIALPIQAFRFEYTLVGRSDLSFIREFILRLLKVGNMSSTQLAKFLGLTEKEISIAVSQLVSLNEISLDNEGNIQLTSEAHNYFDGPSDSRPKITKLFEGTSTFKFDLLSFGLIRSDDKISTPLNAIRLSPETEKLSNSVSYAKSAFLRNYIDIFEEESINFEGVNDIRKVELYKLSDVRKNKDYNVKFSITFSLDTERNSIERHSDSRFFEIDEIQKNFNEVLLNSFSASNVQDIISALDSLEENELLGCFTPDGVDLTALAVLAIKRIDPSSGRSYFLGSPTYSANWNKLSTILNKFLKDSKSTVSCTWLAPSDRFWLMSNQSFSRVAELINSTKGFRTQLYVPVAGSKDKHQELLWKKALGPMKDKAIKVSEGFLGGSVEVISVPGVVSMLCFYLQNPGESVSIPFGFITTDESDIDRIHQEFESYLQRYDTHMEKRNYGPLVRQYSQEENR</sequence>
<dbReference type="AlphaFoldDB" id="A0A072MXN6"/>
<gene>
    <name evidence="1" type="ORF">D777_03340</name>
</gene>
<comment type="caution">
    <text evidence="1">The sequence shown here is derived from an EMBL/GenBank/DDBJ whole genome shotgun (WGS) entry which is preliminary data.</text>
</comment>
<protein>
    <submittedName>
        <fullName evidence="1">Uncharacterized protein</fullName>
    </submittedName>
</protein>
<evidence type="ECO:0000313" key="1">
    <source>
        <dbReference type="EMBL" id="KEF30164.1"/>
    </source>
</evidence>
<proteinExistence type="predicted"/>
<name>A0A072MXN6_9GAMM</name>
<dbReference type="PATRIC" id="fig|1137280.3.peg.3157"/>
<dbReference type="EMBL" id="ANIE01000009">
    <property type="protein sequence ID" value="KEF30164.1"/>
    <property type="molecule type" value="Genomic_DNA"/>
</dbReference>